<evidence type="ECO:0000256" key="1">
    <source>
        <dbReference type="SAM" id="MobiDB-lite"/>
    </source>
</evidence>
<gene>
    <name evidence="2" type="ORF">GSOID_T00020544001</name>
</gene>
<dbReference type="AlphaFoldDB" id="E4YWW0"/>
<organism evidence="2">
    <name type="scientific">Oikopleura dioica</name>
    <name type="common">Tunicate</name>
    <dbReference type="NCBI Taxonomy" id="34765"/>
    <lineage>
        <taxon>Eukaryota</taxon>
        <taxon>Metazoa</taxon>
        <taxon>Chordata</taxon>
        <taxon>Tunicata</taxon>
        <taxon>Appendicularia</taxon>
        <taxon>Copelata</taxon>
        <taxon>Oikopleuridae</taxon>
        <taxon>Oikopleura</taxon>
    </lineage>
</organism>
<accession>E4YWW0</accession>
<proteinExistence type="predicted"/>
<protein>
    <submittedName>
        <fullName evidence="2">Uncharacterized protein</fullName>
    </submittedName>
</protein>
<dbReference type="EMBL" id="FN655712">
    <property type="protein sequence ID" value="CBY39943.1"/>
    <property type="molecule type" value="Genomic_DNA"/>
</dbReference>
<sequence length="88" mass="9751">MQFEHMEAHAINQMTNPMVAMSQSSPIPNAQGGLAIAHVMTPSCNQRHTKRVHSGPAETRQPTARWRKSRSNQAANECIYGLVKRPAT</sequence>
<dbReference type="Proteomes" id="UP000011014">
    <property type="component" value="Unassembled WGS sequence"/>
</dbReference>
<feature type="region of interest" description="Disordered" evidence="1">
    <location>
        <begin position="45"/>
        <end position="72"/>
    </location>
</feature>
<name>E4YWW0_OIKDI</name>
<evidence type="ECO:0000313" key="2">
    <source>
        <dbReference type="EMBL" id="CBY39943.1"/>
    </source>
</evidence>
<reference evidence="2" key="1">
    <citation type="journal article" date="2010" name="Science">
        <title>Plasticity of animal genome architecture unmasked by rapid evolution of a pelagic tunicate.</title>
        <authorList>
            <person name="Denoeud F."/>
            <person name="Henriet S."/>
            <person name="Mungpakdee S."/>
            <person name="Aury J.M."/>
            <person name="Da Silva C."/>
            <person name="Brinkmann H."/>
            <person name="Mikhaleva J."/>
            <person name="Olsen L.C."/>
            <person name="Jubin C."/>
            <person name="Canestro C."/>
            <person name="Bouquet J.M."/>
            <person name="Danks G."/>
            <person name="Poulain J."/>
            <person name="Campsteijn C."/>
            <person name="Adamski M."/>
            <person name="Cross I."/>
            <person name="Yadetie F."/>
            <person name="Muffato M."/>
            <person name="Louis A."/>
            <person name="Butcher S."/>
            <person name="Tsagkogeorga G."/>
            <person name="Konrad A."/>
            <person name="Singh S."/>
            <person name="Jensen M.F."/>
            <person name="Cong E.H."/>
            <person name="Eikeseth-Otteraa H."/>
            <person name="Noel B."/>
            <person name="Anthouard V."/>
            <person name="Porcel B.M."/>
            <person name="Kachouri-Lafond R."/>
            <person name="Nishino A."/>
            <person name="Ugolini M."/>
            <person name="Chourrout P."/>
            <person name="Nishida H."/>
            <person name="Aasland R."/>
            <person name="Huzurbazar S."/>
            <person name="Westhof E."/>
            <person name="Delsuc F."/>
            <person name="Lehrach H."/>
            <person name="Reinhardt R."/>
            <person name="Weissenbach J."/>
            <person name="Roy S.W."/>
            <person name="Artiguenave F."/>
            <person name="Postlethwait J.H."/>
            <person name="Manak J.R."/>
            <person name="Thompson E.M."/>
            <person name="Jaillon O."/>
            <person name="Du Pasquier L."/>
            <person name="Boudinot P."/>
            <person name="Liberles D.A."/>
            <person name="Volff J.N."/>
            <person name="Philippe H."/>
            <person name="Lenhard B."/>
            <person name="Roest Crollius H."/>
            <person name="Wincker P."/>
            <person name="Chourrout D."/>
        </authorList>
    </citation>
    <scope>NUCLEOTIDE SEQUENCE [LARGE SCALE GENOMIC DNA]</scope>
</reference>